<feature type="transmembrane region" description="Helical" evidence="6">
    <location>
        <begin position="310"/>
        <end position="333"/>
    </location>
</feature>
<sequence length="489" mass="53530">MNAPQSEQFERVRSSLRRAIEQLGTRDSQRWNALIQPDLDRLAGALDKLDRFVVRIAAFGLVSRGKSAVLNALLGEHLLETGPLNGLTRLPRSVRWHPPGRDRPIEVEFIDTPGLDEIDGESRAELSREVAERSDLILFITAGDLTQVEYAALRTLRQAHKPLILVFNKIDLFPETERPAIVERLRSLMQLEATDQPPPTHPPNNPAERRWDPFLPVDEIVLAAAEPAPIQVREEWPDGRVTYGWESPPPEIEALRSAILATIDREGEALLALNALMQARTAQQTIAQKTLTHLRDDAEAQTWRFIQVKAVIVALSPFVLLDAIAAVLVDWFLVRSLSRLYGLPLVRSAWQSFWKTGLVSLGAMLLGEVGGGFLGGNDGRSLQAGSDGFSGYLGAALVQAAAAAFGSLAIAKTTRSSLEAGCTWGDDGPDTLAKDLLDFVEPGTVLHQLRDEWRSRIGLGGLDSKPTDPAKTVAIVPAPKIPPADKSDK</sequence>
<name>A0ABW7CBZ8_9CYAN</name>
<dbReference type="EMBL" id="JAZAQF010000078">
    <property type="protein sequence ID" value="MFG3818662.1"/>
    <property type="molecule type" value="Genomic_DNA"/>
</dbReference>
<dbReference type="Pfam" id="PF05128">
    <property type="entry name" value="DUF697"/>
    <property type="match status" value="1"/>
</dbReference>
<evidence type="ECO:0000256" key="2">
    <source>
        <dbReference type="ARBA" id="ARBA00022692"/>
    </source>
</evidence>
<dbReference type="CDD" id="cd00880">
    <property type="entry name" value="Era_like"/>
    <property type="match status" value="1"/>
</dbReference>
<feature type="domain" description="G" evidence="7">
    <location>
        <begin position="55"/>
        <end position="169"/>
    </location>
</feature>
<comment type="subcellular location">
    <subcellularLocation>
        <location evidence="1">Membrane</location>
        <topology evidence="1">Multi-pass membrane protein</topology>
    </subcellularLocation>
</comment>
<proteinExistence type="predicted"/>
<evidence type="ECO:0000256" key="6">
    <source>
        <dbReference type="SAM" id="Phobius"/>
    </source>
</evidence>
<comment type="caution">
    <text evidence="8">The sequence shown here is derived from an EMBL/GenBank/DDBJ whole genome shotgun (WGS) entry which is preliminary data.</text>
</comment>
<evidence type="ECO:0000313" key="8">
    <source>
        <dbReference type="EMBL" id="MFG3818662.1"/>
    </source>
</evidence>
<evidence type="ECO:0000259" key="7">
    <source>
        <dbReference type="Pfam" id="PF01926"/>
    </source>
</evidence>
<reference evidence="9" key="1">
    <citation type="journal article" date="2024" name="Algal Res.">
        <title>Biochemical, toxicological and genomic investigation of a high-biomass producing Limnothrix strain isolated from Italian shallow drinking water reservoir.</title>
        <authorList>
            <person name="Simonazzi M."/>
            <person name="Shishido T.K."/>
            <person name="Delbaje E."/>
            <person name="Wahlsten M."/>
            <person name="Fewer D.P."/>
            <person name="Sivonen K."/>
            <person name="Pezzolesi L."/>
            <person name="Pistocchi R."/>
        </authorList>
    </citation>
    <scope>NUCLEOTIDE SEQUENCE [LARGE SCALE GENOMIC DNA]</scope>
    <source>
        <strain evidence="9">LRLZ20PSL1</strain>
    </source>
</reference>
<protein>
    <submittedName>
        <fullName evidence="8">DUF697 domain-containing protein</fullName>
    </submittedName>
</protein>
<feature type="region of interest" description="Disordered" evidence="5">
    <location>
        <begin position="459"/>
        <end position="489"/>
    </location>
</feature>
<dbReference type="PANTHER" id="PTHR42714">
    <property type="entry name" value="TRNA MODIFICATION GTPASE GTPBP3"/>
    <property type="match status" value="1"/>
</dbReference>
<dbReference type="InterPro" id="IPR021147">
    <property type="entry name" value="DUF697"/>
</dbReference>
<dbReference type="PANTHER" id="PTHR42714:SF6">
    <property type="entry name" value="TRANSLATION INITIATION FACTOR IF-2"/>
    <property type="match status" value="1"/>
</dbReference>
<evidence type="ECO:0000313" key="9">
    <source>
        <dbReference type="Proteomes" id="UP001604335"/>
    </source>
</evidence>
<gene>
    <name evidence="8" type="ORF">VPK24_13515</name>
</gene>
<keyword evidence="3 6" id="KW-1133">Transmembrane helix</keyword>
<feature type="transmembrane region" description="Helical" evidence="6">
    <location>
        <begin position="389"/>
        <end position="411"/>
    </location>
</feature>
<evidence type="ECO:0000256" key="5">
    <source>
        <dbReference type="SAM" id="MobiDB-lite"/>
    </source>
</evidence>
<keyword evidence="4 6" id="KW-0472">Membrane</keyword>
<evidence type="ECO:0000256" key="3">
    <source>
        <dbReference type="ARBA" id="ARBA00022989"/>
    </source>
</evidence>
<keyword evidence="9" id="KW-1185">Reference proteome</keyword>
<dbReference type="Pfam" id="PF01926">
    <property type="entry name" value="MMR_HSR1"/>
    <property type="match status" value="1"/>
</dbReference>
<evidence type="ECO:0000256" key="1">
    <source>
        <dbReference type="ARBA" id="ARBA00004141"/>
    </source>
</evidence>
<keyword evidence="2 6" id="KW-0812">Transmembrane</keyword>
<accession>A0ABW7CBZ8</accession>
<organism evidence="8 9">
    <name type="scientific">Limnothrix redekei LRLZ20PSL1</name>
    <dbReference type="NCBI Taxonomy" id="3112953"/>
    <lineage>
        <taxon>Bacteria</taxon>
        <taxon>Bacillati</taxon>
        <taxon>Cyanobacteriota</taxon>
        <taxon>Cyanophyceae</taxon>
        <taxon>Pseudanabaenales</taxon>
        <taxon>Pseudanabaenaceae</taxon>
        <taxon>Limnothrix</taxon>
    </lineage>
</organism>
<feature type="transmembrane region" description="Helical" evidence="6">
    <location>
        <begin position="353"/>
        <end position="374"/>
    </location>
</feature>
<dbReference type="RefSeq" id="WP_393014136.1">
    <property type="nucleotide sequence ID" value="NZ_JAZAQF010000078.1"/>
</dbReference>
<dbReference type="Proteomes" id="UP001604335">
    <property type="component" value="Unassembled WGS sequence"/>
</dbReference>
<dbReference type="InterPro" id="IPR006073">
    <property type="entry name" value="GTP-bd"/>
</dbReference>
<dbReference type="SUPFAM" id="SSF52540">
    <property type="entry name" value="P-loop containing nucleoside triphosphate hydrolases"/>
    <property type="match status" value="1"/>
</dbReference>
<dbReference type="Gene3D" id="3.40.50.300">
    <property type="entry name" value="P-loop containing nucleotide triphosphate hydrolases"/>
    <property type="match status" value="1"/>
</dbReference>
<dbReference type="InterPro" id="IPR027417">
    <property type="entry name" value="P-loop_NTPase"/>
</dbReference>
<evidence type="ECO:0000256" key="4">
    <source>
        <dbReference type="ARBA" id="ARBA00023136"/>
    </source>
</evidence>